<dbReference type="SUPFAM" id="SSF53807">
    <property type="entry name" value="Helical backbone' metal receptor"/>
    <property type="match status" value="1"/>
</dbReference>
<dbReference type="PANTHER" id="PTHR30532:SF24">
    <property type="entry name" value="FERRIC ENTEROBACTIN-BINDING PERIPLASMIC PROTEIN FEPB"/>
    <property type="match status" value="1"/>
</dbReference>
<dbReference type="PROSITE" id="PS51257">
    <property type="entry name" value="PROKAR_LIPOPROTEIN"/>
    <property type="match status" value="1"/>
</dbReference>
<dbReference type="EMBL" id="LT629772">
    <property type="protein sequence ID" value="SDS14857.1"/>
    <property type="molecule type" value="Genomic_DNA"/>
</dbReference>
<dbReference type="GO" id="GO:1901678">
    <property type="term" value="P:iron coordination entity transport"/>
    <property type="evidence" value="ECO:0007669"/>
    <property type="project" value="UniProtKB-ARBA"/>
</dbReference>
<comment type="subcellular location">
    <subcellularLocation>
        <location evidence="1">Cell envelope</location>
    </subcellularLocation>
</comment>
<dbReference type="GO" id="GO:0030288">
    <property type="term" value="C:outer membrane-bounded periplasmic space"/>
    <property type="evidence" value="ECO:0007669"/>
    <property type="project" value="TreeGrafter"/>
</dbReference>
<evidence type="ECO:0000256" key="1">
    <source>
        <dbReference type="ARBA" id="ARBA00004196"/>
    </source>
</evidence>
<dbReference type="Proteomes" id="UP000199103">
    <property type="component" value="Chromosome I"/>
</dbReference>
<accession>A0A1H1PV15</accession>
<dbReference type="STRING" id="630515.SAMN04489812_1029"/>
<dbReference type="AlphaFoldDB" id="A0A1H1PV15"/>
<proteinExistence type="inferred from homology"/>
<feature type="domain" description="Fe/B12 periplasmic-binding" evidence="5">
    <location>
        <begin position="69"/>
        <end position="327"/>
    </location>
</feature>
<dbReference type="RefSeq" id="WP_091520885.1">
    <property type="nucleotide sequence ID" value="NZ_LT629772.1"/>
</dbReference>
<name>A0A1H1PV15_9ACTN</name>
<organism evidence="6 7">
    <name type="scientific">Microlunatus soli</name>
    <dbReference type="NCBI Taxonomy" id="630515"/>
    <lineage>
        <taxon>Bacteria</taxon>
        <taxon>Bacillati</taxon>
        <taxon>Actinomycetota</taxon>
        <taxon>Actinomycetes</taxon>
        <taxon>Propionibacteriales</taxon>
        <taxon>Propionibacteriaceae</taxon>
        <taxon>Microlunatus</taxon>
    </lineage>
</organism>
<evidence type="ECO:0000259" key="5">
    <source>
        <dbReference type="PROSITE" id="PS50983"/>
    </source>
</evidence>
<dbReference type="PROSITE" id="PS50983">
    <property type="entry name" value="FE_B12_PBP"/>
    <property type="match status" value="1"/>
</dbReference>
<keyword evidence="7" id="KW-1185">Reference proteome</keyword>
<protein>
    <submittedName>
        <fullName evidence="6">Iron complex transport system substrate-binding protein</fullName>
    </submittedName>
</protein>
<gene>
    <name evidence="6" type="ORF">SAMN04489812_1029</name>
</gene>
<evidence type="ECO:0000256" key="4">
    <source>
        <dbReference type="ARBA" id="ARBA00022729"/>
    </source>
</evidence>
<dbReference type="CDD" id="cd01146">
    <property type="entry name" value="FhuD"/>
    <property type="match status" value="1"/>
</dbReference>
<dbReference type="Gene3D" id="3.40.50.1980">
    <property type="entry name" value="Nitrogenase molybdenum iron protein domain"/>
    <property type="match status" value="2"/>
</dbReference>
<dbReference type="OrthoDB" id="1846031at2"/>
<evidence type="ECO:0000313" key="7">
    <source>
        <dbReference type="Proteomes" id="UP000199103"/>
    </source>
</evidence>
<evidence type="ECO:0000256" key="2">
    <source>
        <dbReference type="ARBA" id="ARBA00008814"/>
    </source>
</evidence>
<comment type="similarity">
    <text evidence="2">Belongs to the bacterial solute-binding protein 8 family.</text>
</comment>
<keyword evidence="3" id="KW-0813">Transport</keyword>
<keyword evidence="4" id="KW-0732">Signal</keyword>
<sequence length="340" mass="36516">MNIREVRGGVRRTASLVASMLLVIMVVGCQSDGTAPADRGKLSGAASAVFPVTIKHQFGTTTIESEPKRVLTAGFNEQDFVLAFGIEPVGVRQFLGYDAPNRPWTPQAVRGKKLPTVGSQEIDFEKIAELKPDLIMAVSSYIDKAGYAKLSAIAPTVAQSGDVATGATSWQDQTKITGRALGRPDKAEQIVRRTEDRFAEAKKEHPEFAGKSASFALGVTTDGAYSVGADDYRTGWLTELGFTVPKKGGEVSMEKLDVFDTDVMVAEGVQKSVQKNRLFAQLAPVKEGRFVDLGAFDQDFAGALGFNSPLSIPYLLDIAVPRLAAAADDDPQTKPEPYRG</sequence>
<dbReference type="InterPro" id="IPR051313">
    <property type="entry name" value="Bact_iron-sidero_bind"/>
</dbReference>
<reference evidence="6 7" key="1">
    <citation type="submission" date="2016-10" db="EMBL/GenBank/DDBJ databases">
        <authorList>
            <person name="de Groot N.N."/>
        </authorList>
    </citation>
    <scope>NUCLEOTIDE SEQUENCE [LARGE SCALE GENOMIC DNA]</scope>
    <source>
        <strain evidence="6 7">DSM 21800</strain>
    </source>
</reference>
<dbReference type="Pfam" id="PF01497">
    <property type="entry name" value="Peripla_BP_2"/>
    <property type="match status" value="1"/>
</dbReference>
<evidence type="ECO:0000313" key="6">
    <source>
        <dbReference type="EMBL" id="SDS14857.1"/>
    </source>
</evidence>
<dbReference type="PANTHER" id="PTHR30532">
    <property type="entry name" value="IRON III DICITRATE-BINDING PERIPLASMIC PROTEIN"/>
    <property type="match status" value="1"/>
</dbReference>
<dbReference type="InterPro" id="IPR002491">
    <property type="entry name" value="ABC_transptr_periplasmic_BD"/>
</dbReference>
<evidence type="ECO:0000256" key="3">
    <source>
        <dbReference type="ARBA" id="ARBA00022448"/>
    </source>
</evidence>